<evidence type="ECO:0000313" key="19">
    <source>
        <dbReference type="EMBL" id="MBF4375636.1"/>
    </source>
</evidence>
<evidence type="ECO:0000256" key="10">
    <source>
        <dbReference type="ARBA" id="ARBA00022989"/>
    </source>
</evidence>
<comment type="similarity">
    <text evidence="4 16 17">Belongs to the OadG family.</text>
</comment>
<evidence type="ECO:0000256" key="16">
    <source>
        <dbReference type="HAMAP-Rule" id="MF_00404"/>
    </source>
</evidence>
<evidence type="ECO:0000256" key="4">
    <source>
        <dbReference type="ARBA" id="ARBA00005844"/>
    </source>
</evidence>
<evidence type="ECO:0000256" key="8">
    <source>
        <dbReference type="ARBA" id="ARBA00022692"/>
    </source>
</evidence>
<keyword evidence="8 16" id="KW-0812">Transmembrane</keyword>
<dbReference type="NCBIfam" id="TIGR01195">
    <property type="entry name" value="oadG_fam"/>
    <property type="match status" value="1"/>
</dbReference>
<feature type="transmembrane region" description="Helical" evidence="16 17">
    <location>
        <begin position="6"/>
        <end position="32"/>
    </location>
</feature>
<dbReference type="EC" id="7.2.4.2" evidence="16"/>
<dbReference type="InterPro" id="IPR023424">
    <property type="entry name" value="OadG"/>
</dbReference>
<evidence type="ECO:0000256" key="13">
    <source>
        <dbReference type="ARBA" id="ARBA00023136"/>
    </source>
</evidence>
<accession>A0A241NFP4</accession>
<evidence type="ECO:0000256" key="17">
    <source>
        <dbReference type="RuleBase" id="RU004278"/>
    </source>
</evidence>
<evidence type="ECO:0000256" key="2">
    <source>
        <dbReference type="ARBA" id="ARBA00003002"/>
    </source>
</evidence>
<keyword evidence="12 16" id="KW-0406">Ion transport</keyword>
<evidence type="ECO:0000256" key="6">
    <source>
        <dbReference type="ARBA" id="ARBA00022448"/>
    </source>
</evidence>
<keyword evidence="21" id="KW-1185">Reference proteome</keyword>
<evidence type="ECO:0000256" key="9">
    <source>
        <dbReference type="ARBA" id="ARBA00022967"/>
    </source>
</evidence>
<evidence type="ECO:0000313" key="20">
    <source>
        <dbReference type="Proteomes" id="UP000722957"/>
    </source>
</evidence>
<dbReference type="RefSeq" id="WP_019281352.1">
    <property type="nucleotide sequence ID" value="NZ_CP020534.1"/>
</dbReference>
<evidence type="ECO:0000313" key="18">
    <source>
        <dbReference type="EMBL" id="MBF4273744.1"/>
    </source>
</evidence>
<dbReference type="HAMAP" id="MF_00404">
    <property type="entry name" value="OadG"/>
    <property type="match status" value="1"/>
</dbReference>
<comment type="subunit">
    <text evidence="5 16">Heterotrimer of an alpha, a beta and a gamma subunit.</text>
</comment>
<dbReference type="GO" id="GO:0005886">
    <property type="term" value="C:plasma membrane"/>
    <property type="evidence" value="ECO:0007669"/>
    <property type="project" value="UniProtKB-SubCell"/>
</dbReference>
<organism evidence="18 20">
    <name type="scientific">Vibrio anguillarum</name>
    <name type="common">Listonella anguillarum</name>
    <dbReference type="NCBI Taxonomy" id="55601"/>
    <lineage>
        <taxon>Bacteria</taxon>
        <taxon>Pseudomonadati</taxon>
        <taxon>Pseudomonadota</taxon>
        <taxon>Gammaproteobacteria</taxon>
        <taxon>Vibrionales</taxon>
        <taxon>Vibrionaceae</taxon>
        <taxon>Vibrio</taxon>
    </lineage>
</organism>
<dbReference type="InterPro" id="IPR005899">
    <property type="entry name" value="Na_pump_deCOase"/>
</dbReference>
<reference evidence="20 21" key="1">
    <citation type="journal article" date="2021" name="PeerJ">
        <title>Analysis of 44 Vibrio anguillarum genomes reveals high genetic diversity.</title>
        <authorList>
            <person name="Hansen M.J."/>
            <person name="Dalsgaard I."/>
        </authorList>
    </citation>
    <scope>NUCLEOTIDE SEQUENCE [LARGE SCALE GENOMIC DNA]</scope>
    <source>
        <strain evidence="19 21">040915-1/1B</strain>
        <strain evidence="18 20">17-16730-2A</strain>
    </source>
</reference>
<comment type="function">
    <text evidence="2 16 17">Catalyzes the decarboxylation of oxaloacetate coupled to Na(+) translocation.</text>
</comment>
<name>A0A241NFP4_VIBAN</name>
<dbReference type="GO" id="GO:0015081">
    <property type="term" value="F:sodium ion transmembrane transporter activity"/>
    <property type="evidence" value="ECO:0007669"/>
    <property type="project" value="UniProtKB-UniRule"/>
</dbReference>
<keyword evidence="11 16" id="KW-0915">Sodium</keyword>
<keyword evidence="13 16" id="KW-0472">Membrane</keyword>
<keyword evidence="9 16" id="KW-1278">Translocase</keyword>
<dbReference type="GO" id="GO:0008948">
    <property type="term" value="F:oxaloacetate decarboxylase activity"/>
    <property type="evidence" value="ECO:0007669"/>
    <property type="project" value="UniProtKB-UniRule"/>
</dbReference>
<keyword evidence="7 16" id="KW-1003">Cell membrane</keyword>
<evidence type="ECO:0000256" key="7">
    <source>
        <dbReference type="ARBA" id="ARBA00022475"/>
    </source>
</evidence>
<dbReference type="Pfam" id="PF04277">
    <property type="entry name" value="OAD_gamma"/>
    <property type="match status" value="1"/>
</dbReference>
<keyword evidence="10 16" id="KW-1133">Transmembrane helix</keyword>
<dbReference type="GO" id="GO:0036376">
    <property type="term" value="P:sodium ion export across plasma membrane"/>
    <property type="evidence" value="ECO:0007669"/>
    <property type="project" value="InterPro"/>
</dbReference>
<dbReference type="Proteomes" id="UP000722957">
    <property type="component" value="Unassembled WGS sequence"/>
</dbReference>
<dbReference type="EMBL" id="RDPI01000248">
    <property type="protein sequence ID" value="MBF4375636.1"/>
    <property type="molecule type" value="Genomic_DNA"/>
</dbReference>
<proteinExistence type="inferred from homology"/>
<protein>
    <recommendedName>
        <fullName evidence="16">Probable oxaloacetate decarboxylase gamma chain</fullName>
        <ecNumber evidence="16">7.2.4.2</ecNumber>
    </recommendedName>
</protein>
<evidence type="ECO:0000256" key="5">
    <source>
        <dbReference type="ARBA" id="ARBA00011869"/>
    </source>
</evidence>
<evidence type="ECO:0000256" key="11">
    <source>
        <dbReference type="ARBA" id="ARBA00023053"/>
    </source>
</evidence>
<keyword evidence="14 16" id="KW-0739">Sodium transport</keyword>
<comment type="subcellular location">
    <subcellularLocation>
        <location evidence="3 16 17">Cell membrane</location>
        <topology evidence="3 16 17">Single-pass membrane protein</topology>
    </subcellularLocation>
</comment>
<dbReference type="EMBL" id="RDOM01000065">
    <property type="protein sequence ID" value="MBF4273744.1"/>
    <property type="molecule type" value="Genomic_DNA"/>
</dbReference>
<evidence type="ECO:0000256" key="12">
    <source>
        <dbReference type="ARBA" id="ARBA00023065"/>
    </source>
</evidence>
<evidence type="ECO:0000256" key="3">
    <source>
        <dbReference type="ARBA" id="ARBA00004162"/>
    </source>
</evidence>
<evidence type="ECO:0000256" key="14">
    <source>
        <dbReference type="ARBA" id="ARBA00023201"/>
    </source>
</evidence>
<comment type="catalytic activity">
    <reaction evidence="15 16 17">
        <text>oxaloacetate + 2 Na(+)(in) + H(+) = pyruvate + 2 Na(+)(out) + CO2</text>
        <dbReference type="Rhea" id="RHEA:57724"/>
        <dbReference type="ChEBI" id="CHEBI:15361"/>
        <dbReference type="ChEBI" id="CHEBI:15378"/>
        <dbReference type="ChEBI" id="CHEBI:16452"/>
        <dbReference type="ChEBI" id="CHEBI:16526"/>
        <dbReference type="ChEBI" id="CHEBI:29101"/>
        <dbReference type="EC" id="7.2.4.2"/>
    </reaction>
</comment>
<gene>
    <name evidence="16" type="primary">oadG</name>
    <name evidence="18" type="ORF">EAY07_17275</name>
    <name evidence="19" type="ORF">EAY46_21810</name>
</gene>
<sequence length="79" mass="8593">MSQDPIIYEGITLMALGMGFVFCFLLLLVGAIRVLTSLSSYFLPVLINKPTVSDKTTAPEDTLVAAISAALHHHKKKFS</sequence>
<dbReference type="GO" id="GO:0015451">
    <property type="term" value="F:decarboxylation-driven active transmembrane transporter activity"/>
    <property type="evidence" value="ECO:0007669"/>
    <property type="project" value="UniProtKB-EC"/>
</dbReference>
<comment type="caution">
    <text evidence="18">The sequence shown here is derived from an EMBL/GenBank/DDBJ whole genome shotgun (WGS) entry which is preliminary data.</text>
</comment>
<dbReference type="AlphaFoldDB" id="A0A241NFP4"/>
<evidence type="ECO:0000256" key="1">
    <source>
        <dbReference type="ARBA" id="ARBA00001959"/>
    </source>
</evidence>
<keyword evidence="6 16" id="KW-0813">Transport</keyword>
<evidence type="ECO:0000313" key="21">
    <source>
        <dbReference type="Proteomes" id="UP000726136"/>
    </source>
</evidence>
<evidence type="ECO:0000256" key="15">
    <source>
        <dbReference type="ARBA" id="ARBA00048176"/>
    </source>
</evidence>
<dbReference type="Proteomes" id="UP000726136">
    <property type="component" value="Unassembled WGS sequence"/>
</dbReference>
<comment type="cofactor">
    <cofactor evidence="1 16 17">
        <name>Na(+)</name>
        <dbReference type="ChEBI" id="CHEBI:29101"/>
    </cofactor>
</comment>